<reference evidence="2" key="1">
    <citation type="journal article" date="2020" name="Stud. Mycol.">
        <title>101 Dothideomycetes genomes: a test case for predicting lifestyles and emergence of pathogens.</title>
        <authorList>
            <person name="Haridas S."/>
            <person name="Albert R."/>
            <person name="Binder M."/>
            <person name="Bloem J."/>
            <person name="Labutti K."/>
            <person name="Salamov A."/>
            <person name="Andreopoulos B."/>
            <person name="Baker S."/>
            <person name="Barry K."/>
            <person name="Bills G."/>
            <person name="Bluhm B."/>
            <person name="Cannon C."/>
            <person name="Castanera R."/>
            <person name="Culley D."/>
            <person name="Daum C."/>
            <person name="Ezra D."/>
            <person name="Gonzalez J."/>
            <person name="Henrissat B."/>
            <person name="Kuo A."/>
            <person name="Liang C."/>
            <person name="Lipzen A."/>
            <person name="Lutzoni F."/>
            <person name="Magnuson J."/>
            <person name="Mondo S."/>
            <person name="Nolan M."/>
            <person name="Ohm R."/>
            <person name="Pangilinan J."/>
            <person name="Park H.-J."/>
            <person name="Ramirez L."/>
            <person name="Alfaro M."/>
            <person name="Sun H."/>
            <person name="Tritt A."/>
            <person name="Yoshinaga Y."/>
            <person name="Zwiers L.-H."/>
            <person name="Turgeon B."/>
            <person name="Goodwin S."/>
            <person name="Spatafora J."/>
            <person name="Crous P."/>
            <person name="Grigoriev I."/>
        </authorList>
    </citation>
    <scope>NUCLEOTIDE SEQUENCE</scope>
    <source>
        <strain evidence="2">ATCC 36951</strain>
    </source>
</reference>
<feature type="compositionally biased region" description="Basic residues" evidence="1">
    <location>
        <begin position="124"/>
        <end position="133"/>
    </location>
</feature>
<feature type="region of interest" description="Disordered" evidence="1">
    <location>
        <begin position="100"/>
        <end position="241"/>
    </location>
</feature>
<protein>
    <submittedName>
        <fullName evidence="2">Uncharacterized protein</fullName>
    </submittedName>
</protein>
<feature type="compositionally biased region" description="Acidic residues" evidence="1">
    <location>
        <begin position="139"/>
        <end position="169"/>
    </location>
</feature>
<evidence type="ECO:0000313" key="3">
    <source>
        <dbReference type="Proteomes" id="UP000799537"/>
    </source>
</evidence>
<feature type="region of interest" description="Disordered" evidence="1">
    <location>
        <begin position="50"/>
        <end position="82"/>
    </location>
</feature>
<dbReference type="AlphaFoldDB" id="A0A6A6CNR9"/>
<keyword evidence="3" id="KW-1185">Reference proteome</keyword>
<dbReference type="RefSeq" id="XP_033668268.1">
    <property type="nucleotide sequence ID" value="XM_033812545.1"/>
</dbReference>
<proteinExistence type="predicted"/>
<sequence>MRKSSAIHYVLTSVYTLQISASIAPRKHVYAAVSMTANIFCHGRTSLSPSLHQTQTPQTSALSHTDSPYSAAADKKGCDRQRPCERCAKRGLTAAECIEAPAPSSGAQPTTKKRSAPSSGSRPASKRLKKQTKKSASAPEDDEESEKNEEAEVEVEGGEETDVGDDQPEDQLVWREGDEGLAYDTEVSVNEGEEGEEGEEGSAGLESATDVVPEQAAGGDEGNDTPYYPTPTYSSLANRGIRIPVKTRENVASLPDKQEE</sequence>
<feature type="compositionally biased region" description="Acidic residues" evidence="1">
    <location>
        <begin position="191"/>
        <end position="200"/>
    </location>
</feature>
<organism evidence="2 3">
    <name type="scientific">Zasmidium cellare ATCC 36951</name>
    <dbReference type="NCBI Taxonomy" id="1080233"/>
    <lineage>
        <taxon>Eukaryota</taxon>
        <taxon>Fungi</taxon>
        <taxon>Dikarya</taxon>
        <taxon>Ascomycota</taxon>
        <taxon>Pezizomycotina</taxon>
        <taxon>Dothideomycetes</taxon>
        <taxon>Dothideomycetidae</taxon>
        <taxon>Mycosphaerellales</taxon>
        <taxon>Mycosphaerellaceae</taxon>
        <taxon>Zasmidium</taxon>
    </lineage>
</organism>
<feature type="compositionally biased region" description="Polar residues" evidence="1">
    <location>
        <begin position="50"/>
        <end position="68"/>
    </location>
</feature>
<feature type="compositionally biased region" description="Basic and acidic residues" evidence="1">
    <location>
        <begin position="73"/>
        <end position="82"/>
    </location>
</feature>
<dbReference type="EMBL" id="ML993593">
    <property type="protein sequence ID" value="KAF2167379.1"/>
    <property type="molecule type" value="Genomic_DNA"/>
</dbReference>
<dbReference type="Proteomes" id="UP000799537">
    <property type="component" value="Unassembled WGS sequence"/>
</dbReference>
<dbReference type="GeneID" id="54565817"/>
<accession>A0A6A6CNR9</accession>
<gene>
    <name evidence="2" type="ORF">M409DRAFT_53983</name>
</gene>
<name>A0A6A6CNR9_ZASCE</name>
<evidence type="ECO:0000313" key="2">
    <source>
        <dbReference type="EMBL" id="KAF2167379.1"/>
    </source>
</evidence>
<evidence type="ECO:0000256" key="1">
    <source>
        <dbReference type="SAM" id="MobiDB-lite"/>
    </source>
</evidence>